<reference evidence="1" key="2">
    <citation type="submission" date="2022-01" db="EMBL/GenBank/DDBJ databases">
        <authorList>
            <person name="Zivanovic Y."/>
            <person name="Moreira D."/>
            <person name="Lopez-Garcia P."/>
        </authorList>
    </citation>
    <scope>NUCLEOTIDE SEQUENCE</scope>
    <source>
        <strain evidence="1">G9</strain>
    </source>
</reference>
<organism evidence="1 2">
    <name type="scientific">Candidatus Synechococcus calcipolaris G9</name>
    <dbReference type="NCBI Taxonomy" id="1497997"/>
    <lineage>
        <taxon>Bacteria</taxon>
        <taxon>Bacillati</taxon>
        <taxon>Cyanobacteriota</taxon>
        <taxon>Cyanophyceae</taxon>
        <taxon>Synechococcales</taxon>
        <taxon>Synechococcaceae</taxon>
        <taxon>Synechococcus</taxon>
    </lineage>
</organism>
<sequence length="88" mass="9964">MYELDAEEQDLLTSVEAGEWQSVTNLAEEIERYRGYAQAHNAESIYLQVPTDDFQALQSLANKTGVSLSVLMANILHRFIEHEVTPHS</sequence>
<evidence type="ECO:0008006" key="3">
    <source>
        <dbReference type="Google" id="ProtNLM"/>
    </source>
</evidence>
<dbReference type="Proteomes" id="UP001154265">
    <property type="component" value="Unassembled WGS sequence"/>
</dbReference>
<gene>
    <name evidence="1" type="ORF">L3556_09825</name>
</gene>
<proteinExistence type="predicted"/>
<dbReference type="EMBL" id="JAKKUT010000002">
    <property type="protein sequence ID" value="MDG2991225.1"/>
    <property type="molecule type" value="Genomic_DNA"/>
</dbReference>
<name>A0ABT6F035_9SYNE</name>
<comment type="caution">
    <text evidence="1">The sequence shown here is derived from an EMBL/GenBank/DDBJ whole genome shotgun (WGS) entry which is preliminary data.</text>
</comment>
<dbReference type="RefSeq" id="WP_277867101.1">
    <property type="nucleotide sequence ID" value="NZ_JAKKUT010000002.1"/>
</dbReference>
<accession>A0ABT6F035</accession>
<protein>
    <recommendedName>
        <fullName evidence="3">Antitoxin</fullName>
    </recommendedName>
</protein>
<reference evidence="1" key="1">
    <citation type="journal article" date="2022" name="Genome Biol. Evol.">
        <title>A New Gene Family Diagnostic for Intracellular Biomineralization of Amorphous Ca Carbonates by Cyanobacteria.</title>
        <authorList>
            <person name="Benzerara K."/>
            <person name="Duprat E."/>
            <person name="Bitard-Feildel T."/>
            <person name="Caumes G."/>
            <person name="Cassier-Chauvat C."/>
            <person name="Chauvat F."/>
            <person name="Dezi M."/>
            <person name="Diop S.I."/>
            <person name="Gaschignard G."/>
            <person name="Gorgen S."/>
            <person name="Gugger M."/>
            <person name="Lopez-Garcia P."/>
            <person name="Millet M."/>
            <person name="Skouri-Panet F."/>
            <person name="Moreira D."/>
            <person name="Callebaut I."/>
        </authorList>
    </citation>
    <scope>NUCLEOTIDE SEQUENCE</scope>
    <source>
        <strain evidence="1">G9</strain>
    </source>
</reference>
<keyword evidence="2" id="KW-1185">Reference proteome</keyword>
<evidence type="ECO:0000313" key="2">
    <source>
        <dbReference type="Proteomes" id="UP001154265"/>
    </source>
</evidence>
<evidence type="ECO:0000313" key="1">
    <source>
        <dbReference type="EMBL" id="MDG2991225.1"/>
    </source>
</evidence>